<evidence type="ECO:0000313" key="3">
    <source>
        <dbReference type="Proteomes" id="UP000177096"/>
    </source>
</evidence>
<dbReference type="EMBL" id="MHWM01000023">
    <property type="protein sequence ID" value="OHB08539.1"/>
    <property type="molecule type" value="Genomic_DNA"/>
</dbReference>
<dbReference type="Pfam" id="PF18895">
    <property type="entry name" value="T4SS_pilin"/>
    <property type="match status" value="1"/>
</dbReference>
<keyword evidence="1" id="KW-0472">Membrane</keyword>
<accession>A0A1G2UGH6</accession>
<keyword evidence="1" id="KW-1133">Transmembrane helix</keyword>
<dbReference type="Proteomes" id="UP000177096">
    <property type="component" value="Unassembled WGS sequence"/>
</dbReference>
<protein>
    <submittedName>
        <fullName evidence="2">Uncharacterized protein</fullName>
    </submittedName>
</protein>
<dbReference type="InterPro" id="IPR043993">
    <property type="entry name" value="T4SS_pilin"/>
</dbReference>
<keyword evidence="1" id="KW-0812">Transmembrane</keyword>
<proteinExistence type="predicted"/>
<comment type="caution">
    <text evidence="2">The sequence shown here is derived from an EMBL/GenBank/DDBJ whole genome shotgun (WGS) entry which is preliminary data.</text>
</comment>
<organism evidence="2 3">
    <name type="scientific">Candidatus Zambryskibacteria bacterium RIFCSPLOWO2_02_FULL_39_14</name>
    <dbReference type="NCBI Taxonomy" id="1802769"/>
    <lineage>
        <taxon>Bacteria</taxon>
        <taxon>Candidatus Zambryskiibacteriota</taxon>
    </lineage>
</organism>
<evidence type="ECO:0000313" key="2">
    <source>
        <dbReference type="EMBL" id="OHB08539.1"/>
    </source>
</evidence>
<reference evidence="2 3" key="1">
    <citation type="journal article" date="2016" name="Nat. Commun.">
        <title>Thousands of microbial genomes shed light on interconnected biogeochemical processes in an aquifer system.</title>
        <authorList>
            <person name="Anantharaman K."/>
            <person name="Brown C.T."/>
            <person name="Hug L.A."/>
            <person name="Sharon I."/>
            <person name="Castelle C.J."/>
            <person name="Probst A.J."/>
            <person name="Thomas B.C."/>
            <person name="Singh A."/>
            <person name="Wilkins M.J."/>
            <person name="Karaoz U."/>
            <person name="Brodie E.L."/>
            <person name="Williams K.H."/>
            <person name="Hubbard S.S."/>
            <person name="Banfield J.F."/>
        </authorList>
    </citation>
    <scope>NUCLEOTIDE SEQUENCE [LARGE SCALE GENOMIC DNA]</scope>
</reference>
<name>A0A1G2UGH6_9BACT</name>
<gene>
    <name evidence="2" type="ORF">A3I86_02715</name>
</gene>
<sequence>MKRLMTNKQQSTIRIRFFILLFILGSWLLVGTQSVYAQDFNLIVCGTDALGECTLSDLVTLLQRLINALIIISTFLATIAFAYAGFLLLTSGGNEGSKTKAKDIFIKVLMGYLWILGAWLIVYTISSVLLRPGFSLISAL</sequence>
<feature type="transmembrane region" description="Helical" evidence="1">
    <location>
        <begin position="109"/>
        <end position="130"/>
    </location>
</feature>
<evidence type="ECO:0000256" key="1">
    <source>
        <dbReference type="SAM" id="Phobius"/>
    </source>
</evidence>
<feature type="transmembrane region" description="Helical" evidence="1">
    <location>
        <begin position="65"/>
        <end position="89"/>
    </location>
</feature>
<dbReference type="AlphaFoldDB" id="A0A1G2UGH6"/>